<evidence type="ECO:0000313" key="2">
    <source>
        <dbReference type="Proteomes" id="UP001156706"/>
    </source>
</evidence>
<keyword evidence="2" id="KW-1185">Reference proteome</keyword>
<proteinExistence type="predicted"/>
<sequence length="270" mass="29916">MKNIMYMVIALSCAAVHSEEISTAESTTNETKKDFYNGCGSGWNEKLVPEEISIFPSKINLEKACRVHDNCYSKCLEGGDYSKTEICKEQEDEARSARRSKCDDEFSMQMKEMCRELNKGKIAEAICKFVGNVYLTGISIGGGSFFDGKVLPKEFVDFLKKGEVNEDMLNRLSSDLEQLGSSKRIVDYNVATISMINGQPKLIVTARDNVAIDTNEVLAENYVLRQTTFGTADITKAVIGHGGAFKFVTRDNIGASLRAKVIQQRSQAIP</sequence>
<protein>
    <submittedName>
        <fullName evidence="1">Uncharacterized protein</fullName>
    </submittedName>
</protein>
<comment type="caution">
    <text evidence="1">The sequence shown here is derived from an EMBL/GenBank/DDBJ whole genome shotgun (WGS) entry which is preliminary data.</text>
</comment>
<name>A0ABQ5YJ22_9NEIS</name>
<accession>A0ABQ5YJ22</accession>
<organism evidence="1 2">
    <name type="scientific">Chitinimonas prasina</name>
    <dbReference type="NCBI Taxonomy" id="1434937"/>
    <lineage>
        <taxon>Bacteria</taxon>
        <taxon>Pseudomonadati</taxon>
        <taxon>Pseudomonadota</taxon>
        <taxon>Betaproteobacteria</taxon>
        <taxon>Neisseriales</taxon>
        <taxon>Chitinibacteraceae</taxon>
        <taxon>Chitinimonas</taxon>
    </lineage>
</organism>
<gene>
    <name evidence="1" type="ORF">GCM10007907_20660</name>
</gene>
<dbReference type="RefSeq" id="WP_284196383.1">
    <property type="nucleotide sequence ID" value="NZ_BSOG01000002.1"/>
</dbReference>
<dbReference type="SUPFAM" id="SSF48619">
    <property type="entry name" value="Phospholipase A2, PLA2"/>
    <property type="match status" value="1"/>
</dbReference>
<dbReference type="InterPro" id="IPR036444">
    <property type="entry name" value="PLipase_A2_dom_sf"/>
</dbReference>
<dbReference type="Gene3D" id="1.20.90.10">
    <property type="entry name" value="Phospholipase A2 domain"/>
    <property type="match status" value="1"/>
</dbReference>
<dbReference type="Proteomes" id="UP001156706">
    <property type="component" value="Unassembled WGS sequence"/>
</dbReference>
<evidence type="ECO:0000313" key="1">
    <source>
        <dbReference type="EMBL" id="GLR13276.1"/>
    </source>
</evidence>
<reference evidence="2" key="1">
    <citation type="journal article" date="2019" name="Int. J. Syst. Evol. Microbiol.">
        <title>The Global Catalogue of Microorganisms (GCM) 10K type strain sequencing project: providing services to taxonomists for standard genome sequencing and annotation.</title>
        <authorList>
            <consortium name="The Broad Institute Genomics Platform"/>
            <consortium name="The Broad Institute Genome Sequencing Center for Infectious Disease"/>
            <person name="Wu L."/>
            <person name="Ma J."/>
        </authorList>
    </citation>
    <scope>NUCLEOTIDE SEQUENCE [LARGE SCALE GENOMIC DNA]</scope>
    <source>
        <strain evidence="2">NBRC 110044</strain>
    </source>
</reference>
<dbReference type="EMBL" id="BSOG01000002">
    <property type="protein sequence ID" value="GLR13276.1"/>
    <property type="molecule type" value="Genomic_DNA"/>
</dbReference>